<evidence type="ECO:0000313" key="6">
    <source>
        <dbReference type="EMBL" id="KIK76526.1"/>
    </source>
</evidence>
<accession>A0A0D0CZ54</accession>
<keyword evidence="7" id="KW-1185">Reference proteome</keyword>
<keyword evidence="5" id="KW-0732">Signal</keyword>
<feature type="disulfide bond" evidence="4">
    <location>
        <begin position="399"/>
        <end position="411"/>
    </location>
</feature>
<evidence type="ECO:0000313" key="7">
    <source>
        <dbReference type="Proteomes" id="UP000054538"/>
    </source>
</evidence>
<protein>
    <submittedName>
        <fullName evidence="6">Unplaced genomic scaffold scaffold_2615, whole genome shotgun sequence</fullName>
    </submittedName>
</protein>
<gene>
    <name evidence="6" type="ORF">PAXRUDRAFT_835330</name>
</gene>
<evidence type="ECO:0000256" key="3">
    <source>
        <dbReference type="PIRSR" id="PIRSR000894-1"/>
    </source>
</evidence>
<organism evidence="6 7">
    <name type="scientific">Paxillus rubicundulus Ve08.2h10</name>
    <dbReference type="NCBI Taxonomy" id="930991"/>
    <lineage>
        <taxon>Eukaryota</taxon>
        <taxon>Fungi</taxon>
        <taxon>Dikarya</taxon>
        <taxon>Basidiomycota</taxon>
        <taxon>Agaricomycotina</taxon>
        <taxon>Agaricomycetes</taxon>
        <taxon>Agaricomycetidae</taxon>
        <taxon>Boletales</taxon>
        <taxon>Paxilineae</taxon>
        <taxon>Paxillaceae</taxon>
        <taxon>Paxillus</taxon>
    </lineage>
</organism>
<evidence type="ECO:0000256" key="4">
    <source>
        <dbReference type="PIRSR" id="PIRSR000894-2"/>
    </source>
</evidence>
<feature type="signal peptide" evidence="5">
    <location>
        <begin position="1"/>
        <end position="21"/>
    </location>
</feature>
<reference evidence="6 7" key="1">
    <citation type="submission" date="2014-04" db="EMBL/GenBank/DDBJ databases">
        <authorList>
            <consortium name="DOE Joint Genome Institute"/>
            <person name="Kuo A."/>
            <person name="Kohler A."/>
            <person name="Jargeat P."/>
            <person name="Nagy L.G."/>
            <person name="Floudas D."/>
            <person name="Copeland A."/>
            <person name="Barry K.W."/>
            <person name="Cichocki N."/>
            <person name="Veneault-Fourrey C."/>
            <person name="LaButti K."/>
            <person name="Lindquist E.A."/>
            <person name="Lipzen A."/>
            <person name="Lundell T."/>
            <person name="Morin E."/>
            <person name="Murat C."/>
            <person name="Sun H."/>
            <person name="Tunlid A."/>
            <person name="Henrissat B."/>
            <person name="Grigoriev I.V."/>
            <person name="Hibbett D.S."/>
            <person name="Martin F."/>
            <person name="Nordberg H.P."/>
            <person name="Cantor M.N."/>
            <person name="Hua S.X."/>
        </authorList>
    </citation>
    <scope>NUCLEOTIDE SEQUENCE [LARGE SCALE GENOMIC DNA]</scope>
    <source>
        <strain evidence="6 7">Ve08.2h10</strain>
    </source>
</reference>
<keyword evidence="2" id="KW-0325">Glycoprotein</keyword>
<name>A0A0D0CZ54_9AGAM</name>
<evidence type="ECO:0000256" key="1">
    <source>
        <dbReference type="ARBA" id="ARBA00022801"/>
    </source>
</evidence>
<evidence type="ECO:0000256" key="2">
    <source>
        <dbReference type="ARBA" id="ARBA00023180"/>
    </source>
</evidence>
<reference evidence="7" key="2">
    <citation type="submission" date="2015-01" db="EMBL/GenBank/DDBJ databases">
        <title>Evolutionary Origins and Diversification of the Mycorrhizal Mutualists.</title>
        <authorList>
            <consortium name="DOE Joint Genome Institute"/>
            <consortium name="Mycorrhizal Genomics Consortium"/>
            <person name="Kohler A."/>
            <person name="Kuo A."/>
            <person name="Nagy L.G."/>
            <person name="Floudas D."/>
            <person name="Copeland A."/>
            <person name="Barry K.W."/>
            <person name="Cichocki N."/>
            <person name="Veneault-Fourrey C."/>
            <person name="LaButti K."/>
            <person name="Lindquist E.A."/>
            <person name="Lipzen A."/>
            <person name="Lundell T."/>
            <person name="Morin E."/>
            <person name="Murat C."/>
            <person name="Riley R."/>
            <person name="Ohm R."/>
            <person name="Sun H."/>
            <person name="Tunlid A."/>
            <person name="Henrissat B."/>
            <person name="Grigoriev I.V."/>
            <person name="Hibbett D.S."/>
            <person name="Martin F."/>
        </authorList>
    </citation>
    <scope>NUCLEOTIDE SEQUENCE [LARGE SCALE GENOMIC DNA]</scope>
    <source>
        <strain evidence="7">Ve08.2h10</strain>
    </source>
</reference>
<dbReference type="FunCoup" id="A0A0D0CZ54">
    <property type="interactions" value="202"/>
</dbReference>
<proteinExistence type="predicted"/>
<dbReference type="STRING" id="930991.A0A0D0CZ54"/>
<dbReference type="InterPro" id="IPR033379">
    <property type="entry name" value="Acid_Pase_AS"/>
</dbReference>
<dbReference type="InterPro" id="IPR029033">
    <property type="entry name" value="His_PPase_superfam"/>
</dbReference>
<keyword evidence="1" id="KW-0378">Hydrolase</keyword>
<dbReference type="PROSITE" id="PS00616">
    <property type="entry name" value="HIS_ACID_PHOSPHAT_1"/>
    <property type="match status" value="1"/>
</dbReference>
<dbReference type="PANTHER" id="PTHR20963">
    <property type="entry name" value="MULTIPLE INOSITOL POLYPHOSPHATE PHOSPHATASE-RELATED"/>
    <property type="match status" value="1"/>
</dbReference>
<dbReference type="InterPro" id="IPR000560">
    <property type="entry name" value="His_Pase_clade-2"/>
</dbReference>
<dbReference type="HOGENOM" id="CLU_020880_3_2_1"/>
<sequence>MYLLSSTILSLLQIPLSPVSAEQAVLVSDDQIRVRRNEWNNLATLSPYHDAPHVLGVSVDLPDDCTVDQVMLLHRHGSRGPETEQKYVLELVDTLDGALDTIQAAHLPPNLQFLKKGYKYHLVPQELTIVGRQELFDHGVEFALHYPTFSTDTVTSSPVQRVVDSSLFFANGFFGLASDNITFLTVNDLDDPVSWITPWKFCPTYTEDEHHEAASEWANRYAPSIAHRLNELLPGVGLSVNDTRGALYACPFDLAARKESPWCDVFSSKELRELEYEYDVLMDGVSGHVSRGDPGPLLGAFYIKKLIERFTNATGDAQPLYLEFGHDTSILLPLSTMGLNKDTSPLSSHHMPVHRKFRTSQQTPFAANMVWENFSCKKSFEGPQIRLLLNRATFPLSICEKSEGDKRYGTCALGEFVKANEYSTSIDYHSESWNATCELGI</sequence>
<dbReference type="InParanoid" id="A0A0D0CZ54"/>
<keyword evidence="4" id="KW-1015">Disulfide bond</keyword>
<feature type="disulfide bond" evidence="4">
    <location>
        <begin position="65"/>
        <end position="376"/>
    </location>
</feature>
<dbReference type="InterPro" id="IPR016274">
    <property type="entry name" value="Histidine_acid_Pase_euk"/>
</dbReference>
<dbReference type="CDD" id="cd07061">
    <property type="entry name" value="HP_HAP_like"/>
    <property type="match status" value="1"/>
</dbReference>
<dbReference type="PANTHER" id="PTHR20963:SF42">
    <property type="entry name" value="PHOSPHOGLYCERATE MUTASE-LIKE PROTEIN"/>
    <property type="match status" value="1"/>
</dbReference>
<dbReference type="GO" id="GO:0003993">
    <property type="term" value="F:acid phosphatase activity"/>
    <property type="evidence" value="ECO:0007669"/>
    <property type="project" value="TreeGrafter"/>
</dbReference>
<dbReference type="OrthoDB" id="6509975at2759"/>
<evidence type="ECO:0000256" key="5">
    <source>
        <dbReference type="SAM" id="SignalP"/>
    </source>
</evidence>
<feature type="active site" description="Proton donor" evidence="3">
    <location>
        <position position="327"/>
    </location>
</feature>
<dbReference type="Gene3D" id="3.40.50.1240">
    <property type="entry name" value="Phosphoglycerate mutase-like"/>
    <property type="match status" value="1"/>
</dbReference>
<feature type="chain" id="PRO_5002225572" evidence="5">
    <location>
        <begin position="22"/>
        <end position="441"/>
    </location>
</feature>
<feature type="disulfide bond" evidence="4">
    <location>
        <begin position="250"/>
        <end position="263"/>
    </location>
</feature>
<dbReference type="Pfam" id="PF00328">
    <property type="entry name" value="His_Phos_2"/>
    <property type="match status" value="1"/>
</dbReference>
<dbReference type="EMBL" id="KN827437">
    <property type="protein sequence ID" value="KIK76526.1"/>
    <property type="molecule type" value="Genomic_DNA"/>
</dbReference>
<feature type="active site" description="Nucleophile" evidence="3">
    <location>
        <position position="76"/>
    </location>
</feature>
<dbReference type="SUPFAM" id="SSF53254">
    <property type="entry name" value="Phosphoglycerate mutase-like"/>
    <property type="match status" value="1"/>
</dbReference>
<dbReference type="Proteomes" id="UP000054538">
    <property type="component" value="Unassembled WGS sequence"/>
</dbReference>
<dbReference type="PIRSF" id="PIRSF000894">
    <property type="entry name" value="Acid_phosphatase"/>
    <property type="match status" value="1"/>
</dbReference>
<dbReference type="AlphaFoldDB" id="A0A0D0CZ54"/>